<dbReference type="EMBL" id="BARS01024357">
    <property type="protein sequence ID" value="GAG06905.1"/>
    <property type="molecule type" value="Genomic_DNA"/>
</dbReference>
<accession>X0UMK4</accession>
<feature type="non-terminal residue" evidence="2">
    <location>
        <position position="1"/>
    </location>
</feature>
<dbReference type="AlphaFoldDB" id="X0UMK4"/>
<organism evidence="2">
    <name type="scientific">marine sediment metagenome</name>
    <dbReference type="NCBI Taxonomy" id="412755"/>
    <lineage>
        <taxon>unclassified sequences</taxon>
        <taxon>metagenomes</taxon>
        <taxon>ecological metagenomes</taxon>
    </lineage>
</organism>
<protein>
    <recommendedName>
        <fullName evidence="3">Chromosome segregation protein SMC</fullName>
    </recommendedName>
</protein>
<keyword evidence="1" id="KW-0175">Coiled coil</keyword>
<name>X0UMK4_9ZZZZ</name>
<gene>
    <name evidence="2" type="ORF">S01H1_38670</name>
</gene>
<dbReference type="PANTHER" id="PTHR43977">
    <property type="entry name" value="STRUCTURAL MAINTENANCE OF CHROMOSOMES PROTEIN 3"/>
    <property type="match status" value="1"/>
</dbReference>
<reference evidence="2" key="1">
    <citation type="journal article" date="2014" name="Front. Microbiol.">
        <title>High frequency of phylogenetically diverse reductive dehalogenase-homologous genes in deep subseafloor sedimentary metagenomes.</title>
        <authorList>
            <person name="Kawai M."/>
            <person name="Futagami T."/>
            <person name="Toyoda A."/>
            <person name="Takaki Y."/>
            <person name="Nishi S."/>
            <person name="Hori S."/>
            <person name="Arai W."/>
            <person name="Tsubouchi T."/>
            <person name="Morono Y."/>
            <person name="Uchiyama I."/>
            <person name="Ito T."/>
            <person name="Fujiyama A."/>
            <person name="Inagaki F."/>
            <person name="Takami H."/>
        </authorList>
    </citation>
    <scope>NUCLEOTIDE SEQUENCE</scope>
    <source>
        <strain evidence="2">Expedition CK06-06</strain>
    </source>
</reference>
<dbReference type="Gene3D" id="1.20.5.170">
    <property type="match status" value="1"/>
</dbReference>
<evidence type="ECO:0000313" key="2">
    <source>
        <dbReference type="EMBL" id="GAG06905.1"/>
    </source>
</evidence>
<comment type="caution">
    <text evidence="2">The sequence shown here is derived from an EMBL/GenBank/DDBJ whole genome shotgun (WGS) entry which is preliminary data.</text>
</comment>
<dbReference type="Gene3D" id="6.10.140.1720">
    <property type="match status" value="1"/>
</dbReference>
<feature type="non-terminal residue" evidence="2">
    <location>
        <position position="269"/>
    </location>
</feature>
<feature type="coiled-coil region" evidence="1">
    <location>
        <begin position="150"/>
        <end position="205"/>
    </location>
</feature>
<evidence type="ECO:0008006" key="3">
    <source>
        <dbReference type="Google" id="ProtNLM"/>
    </source>
</evidence>
<dbReference type="SUPFAM" id="SSF57997">
    <property type="entry name" value="Tropomyosin"/>
    <property type="match status" value="1"/>
</dbReference>
<proteinExistence type="predicted"/>
<evidence type="ECO:0000256" key="1">
    <source>
        <dbReference type="SAM" id="Coils"/>
    </source>
</evidence>
<feature type="coiled-coil region" evidence="1">
    <location>
        <begin position="20"/>
        <end position="54"/>
    </location>
</feature>
<sequence length="269" mass="31049">SFLQASQDERRAIFDEAAGINKYKARRKEALRKLERVEQNLLRLEDILGEVQKRLRSIKYQAGKARNYQTYCERLKELRSLHFLAQYHLLSIQRNQLQKRLDAASDCLSQIVARVDQLEAAQSGTEVEAIDLDRSARDVQSRIATVSGQITACQQRAEMLDARVKELEEQFATGSARCEELEAKLDQVRQQVTGRQAELEQIENSMFDMARKHQAVRGEHRSGERTIVDLQAKLEDEKAGTIDLLRRTAQLHNEIHGLDIRRENLQSRR</sequence>